<gene>
    <name evidence="1" type="ORF">SCALOS_LOCUS854</name>
</gene>
<reference evidence="1" key="1">
    <citation type="submission" date="2021-06" db="EMBL/GenBank/DDBJ databases">
        <authorList>
            <person name="Kallberg Y."/>
            <person name="Tangrot J."/>
            <person name="Rosling A."/>
        </authorList>
    </citation>
    <scope>NUCLEOTIDE SEQUENCE</scope>
    <source>
        <strain evidence="1">AU212A</strain>
    </source>
</reference>
<dbReference type="EMBL" id="CAJVPM010000446">
    <property type="protein sequence ID" value="CAG8444718.1"/>
    <property type="molecule type" value="Genomic_DNA"/>
</dbReference>
<proteinExistence type="predicted"/>
<comment type="caution">
    <text evidence="1">The sequence shown here is derived from an EMBL/GenBank/DDBJ whole genome shotgun (WGS) entry which is preliminary data.</text>
</comment>
<accession>A0ACA9K0D3</accession>
<organism evidence="1 2">
    <name type="scientific">Scutellospora calospora</name>
    <dbReference type="NCBI Taxonomy" id="85575"/>
    <lineage>
        <taxon>Eukaryota</taxon>
        <taxon>Fungi</taxon>
        <taxon>Fungi incertae sedis</taxon>
        <taxon>Mucoromycota</taxon>
        <taxon>Glomeromycotina</taxon>
        <taxon>Glomeromycetes</taxon>
        <taxon>Diversisporales</taxon>
        <taxon>Gigasporaceae</taxon>
        <taxon>Scutellospora</taxon>
    </lineage>
</organism>
<evidence type="ECO:0000313" key="2">
    <source>
        <dbReference type="Proteomes" id="UP000789860"/>
    </source>
</evidence>
<protein>
    <submittedName>
        <fullName evidence="1">8084_t:CDS:1</fullName>
    </submittedName>
</protein>
<dbReference type="Proteomes" id="UP000789860">
    <property type="component" value="Unassembled WGS sequence"/>
</dbReference>
<evidence type="ECO:0000313" key="1">
    <source>
        <dbReference type="EMBL" id="CAG8444718.1"/>
    </source>
</evidence>
<feature type="non-terminal residue" evidence="1">
    <location>
        <position position="1"/>
    </location>
</feature>
<sequence length="54" mass="5820">IKKFLKMALGEVKVEARNQLIVSTNFLCCVISSSGIISLSTIACSSVKIEDEDS</sequence>
<name>A0ACA9K0D3_9GLOM</name>
<feature type="non-terminal residue" evidence="1">
    <location>
        <position position="54"/>
    </location>
</feature>
<keyword evidence="2" id="KW-1185">Reference proteome</keyword>